<dbReference type="CDD" id="cd04301">
    <property type="entry name" value="NAT_SF"/>
    <property type="match status" value="1"/>
</dbReference>
<keyword evidence="2" id="KW-0012">Acyltransferase</keyword>
<accession>A0ABW1YN63</accession>
<gene>
    <name evidence="2" type="ORF">ACFQBM_13040</name>
</gene>
<keyword evidence="3" id="KW-1185">Reference proteome</keyword>
<protein>
    <submittedName>
        <fullName evidence="2">GNAT family N-acetyltransferase</fullName>
        <ecNumber evidence="2">2.3.1.-</ecNumber>
    </submittedName>
</protein>
<keyword evidence="2" id="KW-0808">Transferase</keyword>
<dbReference type="RefSeq" id="WP_193189868.1">
    <property type="nucleotide sequence ID" value="NZ_JACZFR010000009.1"/>
</dbReference>
<dbReference type="SUPFAM" id="SSF55729">
    <property type="entry name" value="Acyl-CoA N-acyltransferases (Nat)"/>
    <property type="match status" value="1"/>
</dbReference>
<organism evidence="2 3">
    <name type="scientific">Microbulbifer taiwanensis</name>
    <dbReference type="NCBI Taxonomy" id="986746"/>
    <lineage>
        <taxon>Bacteria</taxon>
        <taxon>Pseudomonadati</taxon>
        <taxon>Pseudomonadota</taxon>
        <taxon>Gammaproteobacteria</taxon>
        <taxon>Cellvibrionales</taxon>
        <taxon>Microbulbiferaceae</taxon>
        <taxon>Microbulbifer</taxon>
    </lineage>
</organism>
<evidence type="ECO:0000313" key="3">
    <source>
        <dbReference type="Proteomes" id="UP001596425"/>
    </source>
</evidence>
<dbReference type="GO" id="GO:0016746">
    <property type="term" value="F:acyltransferase activity"/>
    <property type="evidence" value="ECO:0007669"/>
    <property type="project" value="UniProtKB-KW"/>
</dbReference>
<evidence type="ECO:0000313" key="2">
    <source>
        <dbReference type="EMBL" id="MFC6634218.1"/>
    </source>
</evidence>
<dbReference type="Pfam" id="PF00583">
    <property type="entry name" value="Acetyltransf_1"/>
    <property type="match status" value="1"/>
</dbReference>
<feature type="domain" description="N-acetyltransferase" evidence="1">
    <location>
        <begin position="128"/>
        <end position="266"/>
    </location>
</feature>
<dbReference type="EC" id="2.3.1.-" evidence="2"/>
<dbReference type="InterPro" id="IPR016181">
    <property type="entry name" value="Acyl_CoA_acyltransferase"/>
</dbReference>
<evidence type="ECO:0000259" key="1">
    <source>
        <dbReference type="PROSITE" id="PS51186"/>
    </source>
</evidence>
<dbReference type="Gene3D" id="3.40.630.30">
    <property type="match status" value="1"/>
</dbReference>
<dbReference type="PROSITE" id="PS51186">
    <property type="entry name" value="GNAT"/>
    <property type="match status" value="1"/>
</dbReference>
<proteinExistence type="predicted"/>
<reference evidence="3" key="1">
    <citation type="journal article" date="2019" name="Int. J. Syst. Evol. Microbiol.">
        <title>The Global Catalogue of Microorganisms (GCM) 10K type strain sequencing project: providing services to taxonomists for standard genome sequencing and annotation.</title>
        <authorList>
            <consortium name="The Broad Institute Genomics Platform"/>
            <consortium name="The Broad Institute Genome Sequencing Center for Infectious Disease"/>
            <person name="Wu L."/>
            <person name="Ma J."/>
        </authorList>
    </citation>
    <scope>NUCLEOTIDE SEQUENCE [LARGE SCALE GENOMIC DNA]</scope>
    <source>
        <strain evidence="3">CGMCC 1.13718</strain>
    </source>
</reference>
<dbReference type="EMBL" id="JBHSVR010000001">
    <property type="protein sequence ID" value="MFC6634218.1"/>
    <property type="molecule type" value="Genomic_DNA"/>
</dbReference>
<dbReference type="Proteomes" id="UP001596425">
    <property type="component" value="Unassembled WGS sequence"/>
</dbReference>
<dbReference type="InterPro" id="IPR000182">
    <property type="entry name" value="GNAT_dom"/>
</dbReference>
<name>A0ABW1YN63_9GAMM</name>
<comment type="caution">
    <text evidence="2">The sequence shown here is derived from an EMBL/GenBank/DDBJ whole genome shotgun (WGS) entry which is preliminary data.</text>
</comment>
<sequence>MKYSLSAKNLVCRNLESRASYCAGLLNPEHTKEITGVVRSDSGLLSHTFNQAVTNSVMPTRILQRFVVDYFAERHSPFTLWHCASKSLDDAELAELGLKRRESLVAMAVEVQRLAADDDLPQELRGKLEIVPAAAGELATVGDIQAAVYNGAREGPQVKKFYHLLQEIPEQKRSRLKYFLGKLDGEAVAAGCLFASADALGFYDLVTLQDYRGRGIGRAIFHHLVGQALKSHHKHAVALAPANRQELLLEAGFFAVGEVAHYQFEP</sequence>